<feature type="transmembrane region" description="Helical" evidence="7">
    <location>
        <begin position="521"/>
        <end position="543"/>
    </location>
</feature>
<dbReference type="PANTHER" id="PTHR45662:SF2">
    <property type="entry name" value="PHOSPHATIDYLINOSITOL-3-PHOSPHATASE SAC1"/>
    <property type="match status" value="1"/>
</dbReference>
<evidence type="ECO:0000256" key="3">
    <source>
        <dbReference type="ARBA" id="ARBA00036807"/>
    </source>
</evidence>
<dbReference type="GO" id="GO:0046856">
    <property type="term" value="P:phosphatidylinositol dephosphorylation"/>
    <property type="evidence" value="ECO:0007669"/>
    <property type="project" value="TreeGrafter"/>
</dbReference>
<dbReference type="GO" id="GO:0043812">
    <property type="term" value="F:phosphatidylinositol-4-phosphate phosphatase activity"/>
    <property type="evidence" value="ECO:0007669"/>
    <property type="project" value="TreeGrafter"/>
</dbReference>
<keyword evidence="7" id="KW-1133">Transmembrane helix</keyword>
<sequence>MNNAKLQEVYSDLTLYTTPDKFFLEPKTGDELMVIERASENIVCFKNNHRHLIPAANSRKDFCGLIGIVHLLACPYLVVAVQRELVGYIAGCAVWRLVKAELIPFRSALHLPPEKQADNEIYLAMVESVLSTPFLYFCYDYDLTHSLQRLHGISPDFWNQSIWDRADQRFVWNGNLLTPFKGLYIQKFCLPLIHGFISINFCVINGHSLNWSIVSRRSVQRAGTRLHRRGIDKDGNVANFVETEQIVEYQGDHASFVQIRGSIPLFWHQNPDLRYKPPPTLLEVDPQDHHSTCLRHMNDLMTMYGKVVCVNLVDQKGAEGNMEIAFQNAINNMSSPSIRYEYFDFHAECRKMRWDRLSILIDRLSHDQDEMGFFLLLRDGSLSSLQDGVFRTNCIDCLDRTNVVQSMLAHRNLESVLKKLQILQQNQTLDYQYSFELLFKNVWADNADIISTQYSGTGALKTDFTRTGKRTKMGLLQDGLNSLIRYYKNNLTDGYRQDSIDLFLGNGKPISPLHIDKGWRYVTYPSVLLIAVAMFVACAVTPSEYSTDSLLFLLFWGSMVYATLHTILKYGSEFVDKPRLTQS</sequence>
<evidence type="ECO:0000256" key="1">
    <source>
        <dbReference type="ARBA" id="ARBA00013038"/>
    </source>
</evidence>
<proteinExistence type="predicted"/>
<evidence type="ECO:0000256" key="6">
    <source>
        <dbReference type="ARBA" id="ARBA00041911"/>
    </source>
</evidence>
<evidence type="ECO:0000313" key="10">
    <source>
        <dbReference type="Proteomes" id="UP001153636"/>
    </source>
</evidence>
<comment type="catalytic activity">
    <reaction evidence="2">
        <text>a 1,2-diacyl-sn-glycero-3-phospho-(1D-myo-inositol-3-phosphate) + H2O = a 1,2-diacyl-sn-glycero-3-phospho-(1D-myo-inositol) + phosphate</text>
        <dbReference type="Rhea" id="RHEA:12316"/>
        <dbReference type="ChEBI" id="CHEBI:15377"/>
        <dbReference type="ChEBI" id="CHEBI:43474"/>
        <dbReference type="ChEBI" id="CHEBI:57880"/>
        <dbReference type="ChEBI" id="CHEBI:58088"/>
        <dbReference type="EC" id="3.1.3.64"/>
    </reaction>
    <physiologicalReaction direction="left-to-right" evidence="2">
        <dbReference type="Rhea" id="RHEA:12317"/>
    </physiologicalReaction>
</comment>
<dbReference type="OrthoDB" id="405996at2759"/>
<evidence type="ECO:0000256" key="7">
    <source>
        <dbReference type="SAM" id="Phobius"/>
    </source>
</evidence>
<evidence type="ECO:0000256" key="5">
    <source>
        <dbReference type="ARBA" id="ARBA00041396"/>
    </source>
</evidence>
<dbReference type="AlphaFoldDB" id="A0A9P0CW51"/>
<gene>
    <name evidence="9" type="ORF">PSYICH_LOCUS11189</name>
</gene>
<evidence type="ECO:0000256" key="2">
    <source>
        <dbReference type="ARBA" id="ARBA00036631"/>
    </source>
</evidence>
<feature type="transmembrane region" description="Helical" evidence="7">
    <location>
        <begin position="549"/>
        <end position="568"/>
    </location>
</feature>
<feature type="domain" description="SAC" evidence="8">
    <location>
        <begin position="126"/>
        <end position="456"/>
    </location>
</feature>
<dbReference type="InterPro" id="IPR002013">
    <property type="entry name" value="SAC_dom"/>
</dbReference>
<reference evidence="9" key="1">
    <citation type="submission" date="2022-01" db="EMBL/GenBank/DDBJ databases">
        <authorList>
            <person name="King R."/>
        </authorList>
    </citation>
    <scope>NUCLEOTIDE SEQUENCE</scope>
</reference>
<keyword evidence="10" id="KW-1185">Reference proteome</keyword>
<comment type="catalytic activity">
    <reaction evidence="3">
        <text>a 1,2-diacyl-sn-glycero-3-phospho-(1D-myo-inositol 4-phosphate) + H2O = a 1,2-diacyl-sn-glycero-3-phospho-(1D-myo-inositol) + phosphate</text>
        <dbReference type="Rhea" id="RHEA:55652"/>
        <dbReference type="ChEBI" id="CHEBI:15377"/>
        <dbReference type="ChEBI" id="CHEBI:43474"/>
        <dbReference type="ChEBI" id="CHEBI:57880"/>
        <dbReference type="ChEBI" id="CHEBI:58178"/>
    </reaction>
    <physiologicalReaction direction="left-to-right" evidence="3">
        <dbReference type="Rhea" id="RHEA:55653"/>
    </physiologicalReaction>
</comment>
<evidence type="ECO:0000313" key="9">
    <source>
        <dbReference type="EMBL" id="CAH1110502.1"/>
    </source>
</evidence>
<keyword evidence="7" id="KW-0812">Transmembrane</keyword>
<evidence type="ECO:0000259" key="8">
    <source>
        <dbReference type="PROSITE" id="PS50275"/>
    </source>
</evidence>
<dbReference type="PANTHER" id="PTHR45662">
    <property type="entry name" value="PHOSPHATIDYLINOSITIDE PHOSPHATASE SAC1"/>
    <property type="match status" value="1"/>
</dbReference>
<dbReference type="EMBL" id="OV651817">
    <property type="protein sequence ID" value="CAH1110502.1"/>
    <property type="molecule type" value="Genomic_DNA"/>
</dbReference>
<dbReference type="EC" id="3.1.3.64" evidence="1"/>
<organism evidence="9 10">
    <name type="scientific">Psylliodes chrysocephalus</name>
    <dbReference type="NCBI Taxonomy" id="3402493"/>
    <lineage>
        <taxon>Eukaryota</taxon>
        <taxon>Metazoa</taxon>
        <taxon>Ecdysozoa</taxon>
        <taxon>Arthropoda</taxon>
        <taxon>Hexapoda</taxon>
        <taxon>Insecta</taxon>
        <taxon>Pterygota</taxon>
        <taxon>Neoptera</taxon>
        <taxon>Endopterygota</taxon>
        <taxon>Coleoptera</taxon>
        <taxon>Polyphaga</taxon>
        <taxon>Cucujiformia</taxon>
        <taxon>Chrysomeloidea</taxon>
        <taxon>Chrysomelidae</taxon>
        <taxon>Galerucinae</taxon>
        <taxon>Alticini</taxon>
        <taxon>Psylliodes</taxon>
    </lineage>
</organism>
<keyword evidence="7" id="KW-0472">Membrane</keyword>
<dbReference type="PROSITE" id="PS50275">
    <property type="entry name" value="SAC"/>
    <property type="match status" value="1"/>
</dbReference>
<name>A0A9P0CW51_9CUCU</name>
<protein>
    <recommendedName>
        <fullName evidence="4">Phosphatidylinositol-3-phosphatase SAC1</fullName>
        <ecNumber evidence="1">3.1.3.64</ecNumber>
    </recommendedName>
    <alternativeName>
        <fullName evidence="6">Phosphatidylinositol-4-phosphate phosphatase</fullName>
    </alternativeName>
    <alternativeName>
        <fullName evidence="5">Suppressor of actin mutations 1-like protein</fullName>
    </alternativeName>
</protein>
<dbReference type="GO" id="GO:0005783">
    <property type="term" value="C:endoplasmic reticulum"/>
    <property type="evidence" value="ECO:0007669"/>
    <property type="project" value="TreeGrafter"/>
</dbReference>
<dbReference type="GO" id="GO:0004438">
    <property type="term" value="F:phosphatidylinositol-3-phosphate phosphatase activity"/>
    <property type="evidence" value="ECO:0007669"/>
    <property type="project" value="UniProtKB-EC"/>
</dbReference>
<dbReference type="Pfam" id="PF02383">
    <property type="entry name" value="Syja_N"/>
    <property type="match status" value="1"/>
</dbReference>
<evidence type="ECO:0000256" key="4">
    <source>
        <dbReference type="ARBA" id="ARBA00040795"/>
    </source>
</evidence>
<dbReference type="Proteomes" id="UP001153636">
    <property type="component" value="Chromosome 5"/>
</dbReference>
<accession>A0A9P0CW51</accession>